<dbReference type="EMBL" id="JBHSAB010000021">
    <property type="protein sequence ID" value="MFC3909172.1"/>
    <property type="molecule type" value="Genomic_DNA"/>
</dbReference>
<dbReference type="PANTHER" id="PTHR43861:SF1">
    <property type="entry name" value="TRANS-ACONITATE 2-METHYLTRANSFERASE"/>
    <property type="match status" value="1"/>
</dbReference>
<dbReference type="Pfam" id="PF13649">
    <property type="entry name" value="Methyltransf_25"/>
    <property type="match status" value="1"/>
</dbReference>
<name>A0ABV8CGR6_9GAMM</name>
<comment type="caution">
    <text evidence="4">The sequence shown here is derived from an EMBL/GenBank/DDBJ whole genome shotgun (WGS) entry which is preliminary data.</text>
</comment>
<keyword evidence="2" id="KW-0808">Transferase</keyword>
<accession>A0ABV8CGR6</accession>
<dbReference type="Gene3D" id="3.40.50.150">
    <property type="entry name" value="Vaccinia Virus protein VP39"/>
    <property type="match status" value="1"/>
</dbReference>
<dbReference type="GO" id="GO:0032259">
    <property type="term" value="P:methylation"/>
    <property type="evidence" value="ECO:0007669"/>
    <property type="project" value="UniProtKB-KW"/>
</dbReference>
<protein>
    <submittedName>
        <fullName evidence="4">Class I SAM-dependent methyltransferase</fullName>
    </submittedName>
</protein>
<dbReference type="RefSeq" id="WP_382343139.1">
    <property type="nucleotide sequence ID" value="NZ_JBHSAB010000021.1"/>
</dbReference>
<feature type="domain" description="Methyltransferase" evidence="3">
    <location>
        <begin position="37"/>
        <end position="127"/>
    </location>
</feature>
<evidence type="ECO:0000313" key="5">
    <source>
        <dbReference type="Proteomes" id="UP001595758"/>
    </source>
</evidence>
<dbReference type="SUPFAM" id="SSF53335">
    <property type="entry name" value="S-adenosyl-L-methionine-dependent methyltransferases"/>
    <property type="match status" value="1"/>
</dbReference>
<keyword evidence="5" id="KW-1185">Reference proteome</keyword>
<evidence type="ECO:0000256" key="2">
    <source>
        <dbReference type="ARBA" id="ARBA00022679"/>
    </source>
</evidence>
<gene>
    <name evidence="4" type="ORF">ACFORL_08825</name>
</gene>
<dbReference type="InterPro" id="IPR041698">
    <property type="entry name" value="Methyltransf_25"/>
</dbReference>
<reference evidence="5" key="1">
    <citation type="journal article" date="2019" name="Int. J. Syst. Evol. Microbiol.">
        <title>The Global Catalogue of Microorganisms (GCM) 10K type strain sequencing project: providing services to taxonomists for standard genome sequencing and annotation.</title>
        <authorList>
            <consortium name="The Broad Institute Genomics Platform"/>
            <consortium name="The Broad Institute Genome Sequencing Center for Infectious Disease"/>
            <person name="Wu L."/>
            <person name="Ma J."/>
        </authorList>
    </citation>
    <scope>NUCLEOTIDE SEQUENCE [LARGE SCALE GENOMIC DNA]</scope>
    <source>
        <strain evidence="5">CCUG 59858</strain>
    </source>
</reference>
<keyword evidence="1 4" id="KW-0489">Methyltransferase</keyword>
<sequence length="257" mass="29352">MTNLTWPADDYAIGSYIQATVADNYLSRLQLKPTHRVLDVGCGNGAYSRKILSRIPQGSLVGLDASPHMLKLARETLVDYPNVQFHCGDMAAMAFNNEFDYVVSFWCLQWSADIMASFRHIHQALKDSAKVFALFPTGDDPLMTMYEAVRNSGRFSSLDQFKLPINYAQFVNLEQKLAEFAFKSLKVERCQQLLELPSLDIYSKFVNGIPFYDKQISAQEIKKINQAMADAFEVYCHEHYNGKYLFEFSIYLVTAEK</sequence>
<evidence type="ECO:0000256" key="1">
    <source>
        <dbReference type="ARBA" id="ARBA00022603"/>
    </source>
</evidence>
<dbReference type="CDD" id="cd02440">
    <property type="entry name" value="AdoMet_MTases"/>
    <property type="match status" value="1"/>
</dbReference>
<dbReference type="GO" id="GO:0008168">
    <property type="term" value="F:methyltransferase activity"/>
    <property type="evidence" value="ECO:0007669"/>
    <property type="project" value="UniProtKB-KW"/>
</dbReference>
<proteinExistence type="predicted"/>
<evidence type="ECO:0000259" key="3">
    <source>
        <dbReference type="Pfam" id="PF13649"/>
    </source>
</evidence>
<evidence type="ECO:0000313" key="4">
    <source>
        <dbReference type="EMBL" id="MFC3909172.1"/>
    </source>
</evidence>
<dbReference type="InterPro" id="IPR029063">
    <property type="entry name" value="SAM-dependent_MTases_sf"/>
</dbReference>
<organism evidence="4 5">
    <name type="scientific">Legionella dresdenensis</name>
    <dbReference type="NCBI Taxonomy" id="450200"/>
    <lineage>
        <taxon>Bacteria</taxon>
        <taxon>Pseudomonadati</taxon>
        <taxon>Pseudomonadota</taxon>
        <taxon>Gammaproteobacteria</taxon>
        <taxon>Legionellales</taxon>
        <taxon>Legionellaceae</taxon>
        <taxon>Legionella</taxon>
    </lineage>
</organism>
<dbReference type="Proteomes" id="UP001595758">
    <property type="component" value="Unassembled WGS sequence"/>
</dbReference>
<dbReference type="PANTHER" id="PTHR43861">
    <property type="entry name" value="TRANS-ACONITATE 2-METHYLTRANSFERASE-RELATED"/>
    <property type="match status" value="1"/>
</dbReference>